<gene>
    <name evidence="1" type="ORF">AWB69_02788</name>
</gene>
<accession>A0A158GLE5</accession>
<dbReference type="AlphaFoldDB" id="A0A158GLE5"/>
<sequence length="115" mass="13328">MLYVTRAHGERIVSDLTPEACNDQIGMLLRDLPRGTVAELTDFAVAYWDGRRVVYAYLRDDCPEQIEEEFDLLDCVWLDLQPEFAAWIAAPRFSVRDEVMNWLKDTPPFDEASSR</sequence>
<reference evidence="1 2" key="1">
    <citation type="submission" date="2016-01" db="EMBL/GenBank/DDBJ databases">
        <authorList>
            <person name="Oliw E.H."/>
        </authorList>
    </citation>
    <scope>NUCLEOTIDE SEQUENCE [LARGE SCALE GENOMIC DNA]</scope>
    <source>
        <strain evidence="1">LMG 27134</strain>
    </source>
</reference>
<dbReference type="EMBL" id="FCOK02000015">
    <property type="protein sequence ID" value="SAL32240.1"/>
    <property type="molecule type" value="Genomic_DNA"/>
</dbReference>
<organism evidence="1 2">
    <name type="scientific">Caballeronia udeis</name>
    <dbReference type="NCBI Taxonomy" id="1232866"/>
    <lineage>
        <taxon>Bacteria</taxon>
        <taxon>Pseudomonadati</taxon>
        <taxon>Pseudomonadota</taxon>
        <taxon>Betaproteobacteria</taxon>
        <taxon>Burkholderiales</taxon>
        <taxon>Burkholderiaceae</taxon>
        <taxon>Caballeronia</taxon>
    </lineage>
</organism>
<protein>
    <submittedName>
        <fullName evidence="1">Uncharacterized protein</fullName>
    </submittedName>
</protein>
<evidence type="ECO:0000313" key="1">
    <source>
        <dbReference type="EMBL" id="SAL32240.1"/>
    </source>
</evidence>
<evidence type="ECO:0000313" key="2">
    <source>
        <dbReference type="Proteomes" id="UP000054683"/>
    </source>
</evidence>
<name>A0A158GLE5_9BURK</name>
<proteinExistence type="predicted"/>
<dbReference type="Proteomes" id="UP000054683">
    <property type="component" value="Unassembled WGS sequence"/>
</dbReference>